<dbReference type="HOGENOM" id="CLU_2689561_0_0_1"/>
<proteinExistence type="predicted"/>
<dbReference type="KEGG" id="tasa:A1Q1_03421"/>
<comment type="caution">
    <text evidence="2">The sequence shown here is derived from an EMBL/GenBank/DDBJ whole genome shotgun (WGS) entry which is preliminary data.</text>
</comment>
<dbReference type="AlphaFoldDB" id="J6ESX2"/>
<name>J6ESX2_TRIAS</name>
<evidence type="ECO:0000313" key="3">
    <source>
        <dbReference type="Proteomes" id="UP000002748"/>
    </source>
</evidence>
<dbReference type="VEuPathDB" id="FungiDB:A1Q1_03421"/>
<feature type="region of interest" description="Disordered" evidence="1">
    <location>
        <begin position="1"/>
        <end position="22"/>
    </location>
</feature>
<dbReference type="EMBL" id="ALBS01000233">
    <property type="protein sequence ID" value="EJT47644.1"/>
    <property type="molecule type" value="Genomic_DNA"/>
</dbReference>
<organism evidence="2 3">
    <name type="scientific">Trichosporon asahii var. asahii (strain ATCC 90039 / CBS 2479 / JCM 2466 / KCTC 7840 / NBRC 103889/ NCYC 2677 / UAMH 7654)</name>
    <name type="common">Yeast</name>
    <dbReference type="NCBI Taxonomy" id="1186058"/>
    <lineage>
        <taxon>Eukaryota</taxon>
        <taxon>Fungi</taxon>
        <taxon>Dikarya</taxon>
        <taxon>Basidiomycota</taxon>
        <taxon>Agaricomycotina</taxon>
        <taxon>Tremellomycetes</taxon>
        <taxon>Trichosporonales</taxon>
        <taxon>Trichosporonaceae</taxon>
        <taxon>Trichosporon</taxon>
    </lineage>
</organism>
<dbReference type="GeneID" id="25986934"/>
<reference evidence="2 3" key="1">
    <citation type="journal article" date="2012" name="Eukaryot. Cell">
        <title>Draft genome sequence of CBS 2479, the standard type strain of Trichosporon asahii.</title>
        <authorList>
            <person name="Yang R.Y."/>
            <person name="Li H.T."/>
            <person name="Zhu H."/>
            <person name="Zhou G.P."/>
            <person name="Wang M."/>
            <person name="Wang L."/>
        </authorList>
    </citation>
    <scope>NUCLEOTIDE SEQUENCE [LARGE SCALE GENOMIC DNA]</scope>
    <source>
        <strain evidence="3">ATCC 90039 / CBS 2479 / JCM 2466 / KCTC 7840 / NCYC 2677 / UAMH 7654</strain>
    </source>
</reference>
<sequence length="74" mass="8593">MSSSEVRSPPSRTMTKHSAPYDDQHLRLLNKGTFGEVYHRPNHSTVYKQVFDAYGDSNLLAEFNQTALRHWRTI</sequence>
<dbReference type="RefSeq" id="XP_014178694.1">
    <property type="nucleotide sequence ID" value="XM_014323219.1"/>
</dbReference>
<evidence type="ECO:0000256" key="1">
    <source>
        <dbReference type="SAM" id="MobiDB-lite"/>
    </source>
</evidence>
<dbReference type="OrthoDB" id="1405469at2759"/>
<evidence type="ECO:0000313" key="2">
    <source>
        <dbReference type="EMBL" id="EJT47644.1"/>
    </source>
</evidence>
<protein>
    <submittedName>
        <fullName evidence="2">Uncharacterized protein</fullName>
    </submittedName>
</protein>
<feature type="compositionally biased region" description="Polar residues" evidence="1">
    <location>
        <begin position="1"/>
        <end position="13"/>
    </location>
</feature>
<accession>J6ESX2</accession>
<dbReference type="Proteomes" id="UP000002748">
    <property type="component" value="Unassembled WGS sequence"/>
</dbReference>
<gene>
    <name evidence="2" type="ORF">A1Q1_03421</name>
</gene>